<keyword evidence="1" id="KW-0805">Transcription regulation</keyword>
<dbReference type="RefSeq" id="WP_068392492.1">
    <property type="nucleotide sequence ID" value="NZ_LSZO01000204.1"/>
</dbReference>
<proteinExistence type="predicted"/>
<keyword evidence="7" id="KW-1185">Reference proteome</keyword>
<dbReference type="EMBL" id="LSZO01000204">
    <property type="protein sequence ID" value="KXU34975.1"/>
    <property type="molecule type" value="Genomic_DNA"/>
</dbReference>
<dbReference type="AlphaFoldDB" id="A0A139SK94"/>
<dbReference type="InterPro" id="IPR050807">
    <property type="entry name" value="TransReg_Diox_bact_type"/>
</dbReference>
<evidence type="ECO:0000259" key="5">
    <source>
        <dbReference type="PROSITE" id="PS50943"/>
    </source>
</evidence>
<dbReference type="OrthoDB" id="9800901at2"/>
<sequence length="99" mass="10749">MQKRHVERGRPRGTTTYEAKPAQAFGDAVRSARLARGIAQEELAALAGIERSHMGKMERGEHLPTLALILKVANALKMSAAELITDTETNLRGADNPQS</sequence>
<dbReference type="InterPro" id="IPR010982">
    <property type="entry name" value="Lambda_DNA-bd_dom_sf"/>
</dbReference>
<dbReference type="PANTHER" id="PTHR46797">
    <property type="entry name" value="HTH-TYPE TRANSCRIPTIONAL REGULATOR"/>
    <property type="match status" value="1"/>
</dbReference>
<protein>
    <submittedName>
        <fullName evidence="6">Transcriptional regulator</fullName>
    </submittedName>
</protein>
<keyword evidence="2" id="KW-0238">DNA-binding</keyword>
<evidence type="ECO:0000256" key="1">
    <source>
        <dbReference type="ARBA" id="ARBA00023015"/>
    </source>
</evidence>
<dbReference type="GO" id="GO:0003700">
    <property type="term" value="F:DNA-binding transcription factor activity"/>
    <property type="evidence" value="ECO:0007669"/>
    <property type="project" value="TreeGrafter"/>
</dbReference>
<dbReference type="Gene3D" id="1.10.260.40">
    <property type="entry name" value="lambda repressor-like DNA-binding domains"/>
    <property type="match status" value="1"/>
</dbReference>
<dbReference type="InterPro" id="IPR001387">
    <property type="entry name" value="Cro/C1-type_HTH"/>
</dbReference>
<accession>A0A139SK94</accession>
<keyword evidence="3" id="KW-0804">Transcription</keyword>
<feature type="region of interest" description="Disordered" evidence="4">
    <location>
        <begin position="1"/>
        <end position="22"/>
    </location>
</feature>
<dbReference type="PANTHER" id="PTHR46797:SF23">
    <property type="entry name" value="HTH-TYPE TRANSCRIPTIONAL REGULATOR SUTR"/>
    <property type="match status" value="1"/>
</dbReference>
<evidence type="ECO:0000256" key="2">
    <source>
        <dbReference type="ARBA" id="ARBA00023125"/>
    </source>
</evidence>
<evidence type="ECO:0000313" key="6">
    <source>
        <dbReference type="EMBL" id="KXU34975.1"/>
    </source>
</evidence>
<gene>
    <name evidence="6" type="ORF">AXE65_06465</name>
</gene>
<dbReference type="PROSITE" id="PS50943">
    <property type="entry name" value="HTH_CROC1"/>
    <property type="match status" value="1"/>
</dbReference>
<comment type="caution">
    <text evidence="6">The sequence shown here is derived from an EMBL/GenBank/DDBJ whole genome shotgun (WGS) entry which is preliminary data.</text>
</comment>
<dbReference type="CDD" id="cd00093">
    <property type="entry name" value="HTH_XRE"/>
    <property type="match status" value="1"/>
</dbReference>
<dbReference type="GO" id="GO:0003677">
    <property type="term" value="F:DNA binding"/>
    <property type="evidence" value="ECO:0007669"/>
    <property type="project" value="UniProtKB-KW"/>
</dbReference>
<evidence type="ECO:0000256" key="4">
    <source>
        <dbReference type="SAM" id="MobiDB-lite"/>
    </source>
</evidence>
<dbReference type="SMART" id="SM00530">
    <property type="entry name" value="HTH_XRE"/>
    <property type="match status" value="1"/>
</dbReference>
<reference evidence="6 7" key="1">
    <citation type="submission" date="2016-02" db="EMBL/GenBank/DDBJ databases">
        <authorList>
            <person name="Wen L."/>
            <person name="He K."/>
            <person name="Yang H."/>
        </authorList>
    </citation>
    <scope>NUCLEOTIDE SEQUENCE [LARGE SCALE GENOMIC DNA]</scope>
    <source>
        <strain evidence="6 7">CV58</strain>
    </source>
</reference>
<dbReference type="GO" id="GO:0005829">
    <property type="term" value="C:cytosol"/>
    <property type="evidence" value="ECO:0007669"/>
    <property type="project" value="TreeGrafter"/>
</dbReference>
<evidence type="ECO:0000313" key="7">
    <source>
        <dbReference type="Proteomes" id="UP000072660"/>
    </source>
</evidence>
<name>A0A139SK94_9GAMM</name>
<feature type="domain" description="HTH cro/C1-type" evidence="5">
    <location>
        <begin position="29"/>
        <end position="83"/>
    </location>
</feature>
<dbReference type="Pfam" id="PF01381">
    <property type="entry name" value="HTH_3"/>
    <property type="match status" value="1"/>
</dbReference>
<dbReference type="Proteomes" id="UP000072660">
    <property type="component" value="Unassembled WGS sequence"/>
</dbReference>
<evidence type="ECO:0000256" key="3">
    <source>
        <dbReference type="ARBA" id="ARBA00023163"/>
    </source>
</evidence>
<organism evidence="6 7">
    <name type="scientific">Ventosimonas gracilis</name>
    <dbReference type="NCBI Taxonomy" id="1680762"/>
    <lineage>
        <taxon>Bacteria</taxon>
        <taxon>Pseudomonadati</taxon>
        <taxon>Pseudomonadota</taxon>
        <taxon>Gammaproteobacteria</taxon>
        <taxon>Pseudomonadales</taxon>
        <taxon>Ventosimonadaceae</taxon>
        <taxon>Ventosimonas</taxon>
    </lineage>
</organism>
<dbReference type="SUPFAM" id="SSF47413">
    <property type="entry name" value="lambda repressor-like DNA-binding domains"/>
    <property type="match status" value="1"/>
</dbReference>